<protein>
    <submittedName>
        <fullName evidence="1">Uncharacterized protein</fullName>
    </submittedName>
</protein>
<name>A0ABU8Q7I5_9SPHN</name>
<evidence type="ECO:0000313" key="1">
    <source>
        <dbReference type="EMBL" id="MEJ5095497.1"/>
    </source>
</evidence>
<dbReference type="EMBL" id="JBBGZA010000001">
    <property type="protein sequence ID" value="MEJ5095497.1"/>
    <property type="molecule type" value="Genomic_DNA"/>
</dbReference>
<reference evidence="1 2" key="1">
    <citation type="submission" date="2023-12" db="EMBL/GenBank/DDBJ databases">
        <title>Gut-associated functions are favored during microbiome assembly across C. elegans life.</title>
        <authorList>
            <person name="Zimmermann J."/>
        </authorList>
    </citation>
    <scope>NUCLEOTIDE SEQUENCE [LARGE SCALE GENOMIC DNA]</scope>
    <source>
        <strain evidence="1 2">JUb134</strain>
    </source>
</reference>
<sequence length="188" mass="20709">MPKKIDWQIDQPAQVNRGEFTSKRRVTLLSAAPRLYASVTLPKIVGEGRVLDWRAFVVDLDGVANKFPLSACERDQIGGDLKITVDGAGQQGHELHTKGWGSAGLKLRRGQFATVGEQLLILMSDVVADANGKATLRFKPYLRVIPLDNEPVAVRRPYAVVSMSDPKNGWAVDIGQQYDITFACEEAF</sequence>
<dbReference type="RefSeq" id="WP_132882254.1">
    <property type="nucleotide sequence ID" value="NZ_JBBGZA010000001.1"/>
</dbReference>
<comment type="caution">
    <text evidence="1">The sequence shown here is derived from an EMBL/GenBank/DDBJ whole genome shotgun (WGS) entry which is preliminary data.</text>
</comment>
<organism evidence="1 2">
    <name type="scientific">Sphingomonas molluscorum</name>
    <dbReference type="NCBI Taxonomy" id="418184"/>
    <lineage>
        <taxon>Bacteria</taxon>
        <taxon>Pseudomonadati</taxon>
        <taxon>Pseudomonadota</taxon>
        <taxon>Alphaproteobacteria</taxon>
        <taxon>Sphingomonadales</taxon>
        <taxon>Sphingomonadaceae</taxon>
        <taxon>Sphingomonas</taxon>
    </lineage>
</organism>
<proteinExistence type="predicted"/>
<gene>
    <name evidence="1" type="ORF">WH159_13230</name>
</gene>
<accession>A0ABU8Q7I5</accession>
<evidence type="ECO:0000313" key="2">
    <source>
        <dbReference type="Proteomes" id="UP001380365"/>
    </source>
</evidence>
<keyword evidence="2" id="KW-1185">Reference proteome</keyword>
<dbReference type="Proteomes" id="UP001380365">
    <property type="component" value="Unassembled WGS sequence"/>
</dbReference>